<protein>
    <submittedName>
        <fullName evidence="2">Helix-turn-helix domain-containing protein</fullName>
    </submittedName>
</protein>
<keyword evidence="3" id="KW-1185">Reference proteome</keyword>
<dbReference type="InterPro" id="IPR041657">
    <property type="entry name" value="HTH_17"/>
</dbReference>
<accession>A0ABV6F432</accession>
<evidence type="ECO:0000313" key="2">
    <source>
        <dbReference type="EMBL" id="MFC0248273.1"/>
    </source>
</evidence>
<name>A0ABV6F432_9MICC</name>
<dbReference type="RefSeq" id="WP_378040905.1">
    <property type="nucleotide sequence ID" value="NZ_JBHLWH010000021.1"/>
</dbReference>
<evidence type="ECO:0000259" key="1">
    <source>
        <dbReference type="Pfam" id="PF12728"/>
    </source>
</evidence>
<reference evidence="2 3" key="1">
    <citation type="submission" date="2024-09" db="EMBL/GenBank/DDBJ databases">
        <authorList>
            <person name="Sun Q."/>
            <person name="Mori K."/>
        </authorList>
    </citation>
    <scope>NUCLEOTIDE SEQUENCE [LARGE SCALE GENOMIC DNA]</scope>
    <source>
        <strain evidence="2 3">CCM 7609</strain>
    </source>
</reference>
<comment type="caution">
    <text evidence="2">The sequence shown here is derived from an EMBL/GenBank/DDBJ whole genome shotgun (WGS) entry which is preliminary data.</text>
</comment>
<sequence>MTERQLQDAVARREITYVKVGRFVRFRQSDLDDYIARNTVEAL</sequence>
<dbReference type="Proteomes" id="UP001589766">
    <property type="component" value="Unassembled WGS sequence"/>
</dbReference>
<evidence type="ECO:0000313" key="3">
    <source>
        <dbReference type="Proteomes" id="UP001589766"/>
    </source>
</evidence>
<organism evidence="2 3">
    <name type="scientific">Citricoccus parietis</name>
    <dbReference type="NCBI Taxonomy" id="592307"/>
    <lineage>
        <taxon>Bacteria</taxon>
        <taxon>Bacillati</taxon>
        <taxon>Actinomycetota</taxon>
        <taxon>Actinomycetes</taxon>
        <taxon>Micrococcales</taxon>
        <taxon>Micrococcaceae</taxon>
        <taxon>Citricoccus</taxon>
    </lineage>
</organism>
<dbReference type="Pfam" id="PF12728">
    <property type="entry name" value="HTH_17"/>
    <property type="match status" value="1"/>
</dbReference>
<proteinExistence type="predicted"/>
<feature type="domain" description="Helix-turn-helix" evidence="1">
    <location>
        <begin position="3"/>
        <end position="38"/>
    </location>
</feature>
<gene>
    <name evidence="2" type="ORF">ACFFIO_07140</name>
</gene>
<dbReference type="EMBL" id="JBHLWH010000021">
    <property type="protein sequence ID" value="MFC0248273.1"/>
    <property type="molecule type" value="Genomic_DNA"/>
</dbReference>